<evidence type="ECO:0000313" key="1">
    <source>
        <dbReference type="EMBL" id="MDN3920558.1"/>
    </source>
</evidence>
<keyword evidence="2" id="KW-1185">Reference proteome</keyword>
<dbReference type="EMBL" id="JAUHHC010000002">
    <property type="protein sequence ID" value="MDN3920558.1"/>
    <property type="molecule type" value="Genomic_DNA"/>
</dbReference>
<gene>
    <name evidence="1" type="ORF">QWJ38_09740</name>
</gene>
<sequence>MIGITVGMIVVAGASLMMTKQVDEHRRLVQETQVQQDLRAAADLMLRDLRRAGFWATPESGVWAPGATMPASSPYSDTTPAVDTQAGDVLRYSYSRADNYVLPLTTPPGDAEDNVVTERESFGFRIDNGVLQSLLGGNWQPLTDRETLTITRFNVKLTVQPLFLDGFCSVPCPDPAACPLQQIRYFDITLSGHPRRDDKALRTVRVTSRMRNDRIVGSCPA</sequence>
<protein>
    <recommendedName>
        <fullName evidence="3">Type IV pilus assembly protein PilW</fullName>
    </recommendedName>
</protein>
<name>A0ABT8DR89_9BURK</name>
<organism evidence="1 2">
    <name type="scientific">Roseateles violae</name>
    <dbReference type="NCBI Taxonomy" id="3058042"/>
    <lineage>
        <taxon>Bacteria</taxon>
        <taxon>Pseudomonadati</taxon>
        <taxon>Pseudomonadota</taxon>
        <taxon>Betaproteobacteria</taxon>
        <taxon>Burkholderiales</taxon>
        <taxon>Sphaerotilaceae</taxon>
        <taxon>Roseateles</taxon>
    </lineage>
</organism>
<reference evidence="1 2" key="1">
    <citation type="submission" date="2023-06" db="EMBL/GenBank/DDBJ databases">
        <title>Pelomonas sp. PFR6 16S ribosomal RNA gene Genome sequencing and assembly.</title>
        <authorList>
            <person name="Woo H."/>
        </authorList>
    </citation>
    <scope>NUCLEOTIDE SEQUENCE [LARGE SCALE GENOMIC DNA]</scope>
    <source>
        <strain evidence="1 2">PFR6</strain>
    </source>
</reference>
<evidence type="ECO:0000313" key="2">
    <source>
        <dbReference type="Proteomes" id="UP001228044"/>
    </source>
</evidence>
<accession>A0ABT8DR89</accession>
<evidence type="ECO:0008006" key="3">
    <source>
        <dbReference type="Google" id="ProtNLM"/>
    </source>
</evidence>
<comment type="caution">
    <text evidence="1">The sequence shown here is derived from an EMBL/GenBank/DDBJ whole genome shotgun (WGS) entry which is preliminary data.</text>
</comment>
<proteinExistence type="predicted"/>
<dbReference type="Proteomes" id="UP001228044">
    <property type="component" value="Unassembled WGS sequence"/>
</dbReference>